<dbReference type="InParanoid" id="H2XL92"/>
<name>H2XL92_CIOIN</name>
<keyword evidence="2" id="KW-1185">Reference proteome</keyword>
<dbReference type="Proteomes" id="UP000008144">
    <property type="component" value="Chromosome 9"/>
</dbReference>
<dbReference type="AlphaFoldDB" id="H2XL92"/>
<reference evidence="1" key="4">
    <citation type="submission" date="2025-09" db="UniProtKB">
        <authorList>
            <consortium name="Ensembl"/>
        </authorList>
    </citation>
    <scope>IDENTIFICATION</scope>
</reference>
<dbReference type="EMBL" id="EAAA01002976">
    <property type="status" value="NOT_ANNOTATED_CDS"/>
    <property type="molecule type" value="Genomic_DNA"/>
</dbReference>
<organism evidence="1 2">
    <name type="scientific">Ciona intestinalis</name>
    <name type="common">Transparent sea squirt</name>
    <name type="synonym">Ascidia intestinalis</name>
    <dbReference type="NCBI Taxonomy" id="7719"/>
    <lineage>
        <taxon>Eukaryota</taxon>
        <taxon>Metazoa</taxon>
        <taxon>Chordata</taxon>
        <taxon>Tunicata</taxon>
        <taxon>Ascidiacea</taxon>
        <taxon>Phlebobranchia</taxon>
        <taxon>Cionidae</taxon>
        <taxon>Ciona</taxon>
    </lineage>
</organism>
<reference evidence="1" key="2">
    <citation type="journal article" date="2008" name="Genome Biol.">
        <title>Improved genome assembly and evidence-based global gene model set for the chordate Ciona intestinalis: new insight into intron and operon populations.</title>
        <authorList>
            <person name="Satou Y."/>
            <person name="Mineta K."/>
            <person name="Ogasawara M."/>
            <person name="Sasakura Y."/>
            <person name="Shoguchi E."/>
            <person name="Ueno K."/>
            <person name="Yamada L."/>
            <person name="Matsumoto J."/>
            <person name="Wasserscheid J."/>
            <person name="Dewar K."/>
            <person name="Wiley G.B."/>
            <person name="Macmil S.L."/>
            <person name="Roe B.A."/>
            <person name="Zeller R.W."/>
            <person name="Hastings K.E."/>
            <person name="Lemaire P."/>
            <person name="Lindquist E."/>
            <person name="Endo T."/>
            <person name="Hotta K."/>
            <person name="Inaba K."/>
        </authorList>
    </citation>
    <scope>NUCLEOTIDE SEQUENCE [LARGE SCALE GENOMIC DNA]</scope>
    <source>
        <strain evidence="1">wild type</strain>
    </source>
</reference>
<reference evidence="1" key="3">
    <citation type="submission" date="2025-08" db="UniProtKB">
        <authorList>
            <consortium name="Ensembl"/>
        </authorList>
    </citation>
    <scope>IDENTIFICATION</scope>
</reference>
<dbReference type="Ensembl" id="ENSCINT00000036161.1">
    <property type="protein sequence ID" value="ENSCINP00000030424.1"/>
    <property type="gene ID" value="ENSCING00000021166.1"/>
</dbReference>
<dbReference type="HOGENOM" id="CLU_2941022_0_0_1"/>
<sequence length="60" mass="6646">MVELVFLTFISTYDVEVALRSSKFNVVELVPPVTVVATIVPLPSQKSKPEIPTFMPKAIK</sequence>
<accession>H2XL92</accession>
<evidence type="ECO:0000313" key="2">
    <source>
        <dbReference type="Proteomes" id="UP000008144"/>
    </source>
</evidence>
<protein>
    <submittedName>
        <fullName evidence="1">Uncharacterized protein</fullName>
    </submittedName>
</protein>
<proteinExistence type="predicted"/>
<reference evidence="2" key="1">
    <citation type="journal article" date="2002" name="Science">
        <title>The draft genome of Ciona intestinalis: insights into chordate and vertebrate origins.</title>
        <authorList>
            <person name="Dehal P."/>
            <person name="Satou Y."/>
            <person name="Campbell R.K."/>
            <person name="Chapman J."/>
            <person name="Degnan B."/>
            <person name="De Tomaso A."/>
            <person name="Davidson B."/>
            <person name="Di Gregorio A."/>
            <person name="Gelpke M."/>
            <person name="Goodstein D.M."/>
            <person name="Harafuji N."/>
            <person name="Hastings K.E."/>
            <person name="Ho I."/>
            <person name="Hotta K."/>
            <person name="Huang W."/>
            <person name="Kawashima T."/>
            <person name="Lemaire P."/>
            <person name="Martinez D."/>
            <person name="Meinertzhagen I.A."/>
            <person name="Necula S."/>
            <person name="Nonaka M."/>
            <person name="Putnam N."/>
            <person name="Rash S."/>
            <person name="Saiga H."/>
            <person name="Satake M."/>
            <person name="Terry A."/>
            <person name="Yamada L."/>
            <person name="Wang H.G."/>
            <person name="Awazu S."/>
            <person name="Azumi K."/>
            <person name="Boore J."/>
            <person name="Branno M."/>
            <person name="Chin-Bow S."/>
            <person name="DeSantis R."/>
            <person name="Doyle S."/>
            <person name="Francino P."/>
            <person name="Keys D.N."/>
            <person name="Haga S."/>
            <person name="Hayashi H."/>
            <person name="Hino K."/>
            <person name="Imai K.S."/>
            <person name="Inaba K."/>
            <person name="Kano S."/>
            <person name="Kobayashi K."/>
            <person name="Kobayashi M."/>
            <person name="Lee B.I."/>
            <person name="Makabe K.W."/>
            <person name="Manohar C."/>
            <person name="Matassi G."/>
            <person name="Medina M."/>
            <person name="Mochizuki Y."/>
            <person name="Mount S."/>
            <person name="Morishita T."/>
            <person name="Miura S."/>
            <person name="Nakayama A."/>
            <person name="Nishizaka S."/>
            <person name="Nomoto H."/>
            <person name="Ohta F."/>
            <person name="Oishi K."/>
            <person name="Rigoutsos I."/>
            <person name="Sano M."/>
            <person name="Sasaki A."/>
            <person name="Sasakura Y."/>
            <person name="Shoguchi E."/>
            <person name="Shin-i T."/>
            <person name="Spagnuolo A."/>
            <person name="Stainier D."/>
            <person name="Suzuki M.M."/>
            <person name="Tassy O."/>
            <person name="Takatori N."/>
            <person name="Tokuoka M."/>
            <person name="Yagi K."/>
            <person name="Yoshizaki F."/>
            <person name="Wada S."/>
            <person name="Zhang C."/>
            <person name="Hyatt P.D."/>
            <person name="Larimer F."/>
            <person name="Detter C."/>
            <person name="Doggett N."/>
            <person name="Glavina T."/>
            <person name="Hawkins T."/>
            <person name="Richardson P."/>
            <person name="Lucas S."/>
            <person name="Kohara Y."/>
            <person name="Levine M."/>
            <person name="Satoh N."/>
            <person name="Rokhsar D.S."/>
        </authorList>
    </citation>
    <scope>NUCLEOTIDE SEQUENCE [LARGE SCALE GENOMIC DNA]</scope>
</reference>
<evidence type="ECO:0000313" key="1">
    <source>
        <dbReference type="Ensembl" id="ENSCINP00000030424.1"/>
    </source>
</evidence>